<dbReference type="InterPro" id="IPR036606">
    <property type="entry name" value="EhaM-like_sf"/>
</dbReference>
<gene>
    <name evidence="1" type="ORF">AKJ50_02165</name>
</gene>
<evidence type="ECO:0000313" key="1">
    <source>
        <dbReference type="EMBL" id="KXB04653.1"/>
    </source>
</evidence>
<dbReference type="Proteomes" id="UP000070311">
    <property type="component" value="Unassembled WGS sequence"/>
</dbReference>
<dbReference type="EMBL" id="LHYD01000049">
    <property type="protein sequence ID" value="KXB04653.1"/>
    <property type="molecule type" value="Genomic_DNA"/>
</dbReference>
<comment type="caution">
    <text evidence="1">The sequence shown here is derived from an EMBL/GenBank/DDBJ whole genome shotgun (WGS) entry which is preliminary data.</text>
</comment>
<organism evidence="1 2">
    <name type="scientific">candidate division MSBL1 archaeon SCGC-AAA382A13</name>
    <dbReference type="NCBI Taxonomy" id="1698279"/>
    <lineage>
        <taxon>Archaea</taxon>
        <taxon>Methanobacteriati</taxon>
        <taxon>Methanobacteriota</taxon>
        <taxon>candidate division MSBL1</taxon>
    </lineage>
</organism>
<sequence length="134" mass="15997">MGGGTIVGKDEMKRRIFESYKYAEDLVKPLAETYELKDEEAVEEIIDKLDMLRLQGLHPRYERMRKETRRRMLKEKVNLDLHLPLISDCLQIIDKETTDQIREEIVKNVIENDKKYEEVLEEGKNKIKEKMKTK</sequence>
<dbReference type="AlphaFoldDB" id="A0A133VDX4"/>
<accession>A0A133VDX4</accession>
<dbReference type="InterPro" id="IPR012056">
    <property type="entry name" value="NiFe_EhaM"/>
</dbReference>
<dbReference type="Gene3D" id="1.10.3070.10">
    <property type="entry name" value="EhaM-like"/>
    <property type="match status" value="1"/>
</dbReference>
<dbReference type="Pfam" id="PF09218">
    <property type="entry name" value="EhaM"/>
    <property type="match status" value="1"/>
</dbReference>
<proteinExistence type="predicted"/>
<protein>
    <submittedName>
        <fullName evidence="1">Uncharacterized protein</fullName>
    </submittedName>
</protein>
<evidence type="ECO:0000313" key="2">
    <source>
        <dbReference type="Proteomes" id="UP000070311"/>
    </source>
</evidence>
<dbReference type="SUPFAM" id="SSF101332">
    <property type="entry name" value="Hypothetical protein MTH393"/>
    <property type="match status" value="1"/>
</dbReference>
<keyword evidence="2" id="KW-1185">Reference proteome</keyword>
<reference evidence="1 2" key="1">
    <citation type="journal article" date="2016" name="Sci. Rep.">
        <title>Metabolic traits of an uncultured archaeal lineage -MSBL1- from brine pools of the Red Sea.</title>
        <authorList>
            <person name="Mwirichia R."/>
            <person name="Alam I."/>
            <person name="Rashid M."/>
            <person name="Vinu M."/>
            <person name="Ba-Alawi W."/>
            <person name="Anthony Kamau A."/>
            <person name="Kamanda Ngugi D."/>
            <person name="Goker M."/>
            <person name="Klenk H.P."/>
            <person name="Bajic V."/>
            <person name="Stingl U."/>
        </authorList>
    </citation>
    <scope>NUCLEOTIDE SEQUENCE [LARGE SCALE GENOMIC DNA]</scope>
    <source>
        <strain evidence="1">SCGC-AAA382A13</strain>
    </source>
</reference>
<name>A0A133VDX4_9EURY</name>